<organism evidence="2 3">
    <name type="scientific">Colletotrichum musicola</name>
    <dbReference type="NCBI Taxonomy" id="2175873"/>
    <lineage>
        <taxon>Eukaryota</taxon>
        <taxon>Fungi</taxon>
        <taxon>Dikarya</taxon>
        <taxon>Ascomycota</taxon>
        <taxon>Pezizomycotina</taxon>
        <taxon>Sordariomycetes</taxon>
        <taxon>Hypocreomycetidae</taxon>
        <taxon>Glomerellales</taxon>
        <taxon>Glomerellaceae</taxon>
        <taxon>Colletotrichum</taxon>
        <taxon>Colletotrichum orchidearum species complex</taxon>
    </lineage>
</organism>
<gene>
    <name evidence="2" type="ORF">CMUS01_15145</name>
</gene>
<dbReference type="OrthoDB" id="3446835at2759"/>
<keyword evidence="3" id="KW-1185">Reference proteome</keyword>
<evidence type="ECO:0000313" key="3">
    <source>
        <dbReference type="Proteomes" id="UP000639643"/>
    </source>
</evidence>
<feature type="chain" id="PRO_5034167677" evidence="1">
    <location>
        <begin position="21"/>
        <end position="95"/>
    </location>
</feature>
<evidence type="ECO:0000256" key="1">
    <source>
        <dbReference type="SAM" id="SignalP"/>
    </source>
</evidence>
<dbReference type="EMBL" id="WIGM01001213">
    <property type="protein sequence ID" value="KAF6803212.1"/>
    <property type="molecule type" value="Genomic_DNA"/>
</dbReference>
<reference evidence="2" key="1">
    <citation type="journal article" date="2020" name="Phytopathology">
        <title>Genome Sequence Resources of Colletotrichum truncatum, C. plurivorum, C. musicola, and C. sojae: Four Species Pathogenic to Soybean (Glycine max).</title>
        <authorList>
            <person name="Rogerio F."/>
            <person name="Boufleur T.R."/>
            <person name="Ciampi-Guillardi M."/>
            <person name="Sukno S.A."/>
            <person name="Thon M.R."/>
            <person name="Massola Junior N.S."/>
            <person name="Baroncelli R."/>
        </authorList>
    </citation>
    <scope>NUCLEOTIDE SEQUENCE</scope>
    <source>
        <strain evidence="2">LFN0074</strain>
    </source>
</reference>
<comment type="caution">
    <text evidence="2">The sequence shown here is derived from an EMBL/GenBank/DDBJ whole genome shotgun (WGS) entry which is preliminary data.</text>
</comment>
<evidence type="ECO:0000313" key="2">
    <source>
        <dbReference type="EMBL" id="KAF6803212.1"/>
    </source>
</evidence>
<protein>
    <submittedName>
        <fullName evidence="2">Uncharacterized protein</fullName>
    </submittedName>
</protein>
<name>A0A8H6IYR1_9PEZI</name>
<accession>A0A8H6IYR1</accession>
<dbReference type="Proteomes" id="UP000639643">
    <property type="component" value="Unassembled WGS sequence"/>
</dbReference>
<proteinExistence type="predicted"/>
<keyword evidence="1" id="KW-0732">Signal</keyword>
<dbReference type="AlphaFoldDB" id="A0A8H6IYR1"/>
<feature type="signal peptide" evidence="1">
    <location>
        <begin position="1"/>
        <end position="20"/>
    </location>
</feature>
<sequence length="95" mass="10179">MRFSIFVVLGLATAAQDAMAASCRIAESKANCCWGGSNGLSACLRQRGGANVCRSPSEATNFCQNVNIEGQNIKVSKTCVSHRRLNTSLLRYVHG</sequence>